<dbReference type="AlphaFoldDB" id="A0A6A5GLU1"/>
<dbReference type="Pfam" id="PF10712">
    <property type="entry name" value="NAD-GH"/>
    <property type="match status" value="1"/>
</dbReference>
<dbReference type="KEGG" id="crq:GCK72_012056"/>
<comment type="caution">
    <text evidence="2">The sequence shown here is derived from an EMBL/GenBank/DDBJ whole genome shotgun (WGS) entry which is preliminary data.</text>
</comment>
<dbReference type="GeneID" id="78775334"/>
<reference evidence="2 3" key="1">
    <citation type="submission" date="2019-12" db="EMBL/GenBank/DDBJ databases">
        <title>Chromosome-level assembly of the Caenorhabditis remanei genome.</title>
        <authorList>
            <person name="Teterina A.A."/>
            <person name="Willis J.H."/>
            <person name="Phillips P.C."/>
        </authorList>
    </citation>
    <scope>NUCLEOTIDE SEQUENCE [LARGE SCALE GENOMIC DNA]</scope>
    <source>
        <strain evidence="2 3">PX506</strain>
        <tissue evidence="2">Whole organism</tissue>
    </source>
</reference>
<accession>A0A6A5GLU1</accession>
<dbReference type="Proteomes" id="UP000483820">
    <property type="component" value="Chromosome IV"/>
</dbReference>
<protein>
    <submittedName>
        <fullName evidence="2">Uncharacterized protein</fullName>
    </submittedName>
</protein>
<dbReference type="InterPro" id="IPR019651">
    <property type="entry name" value="Glutamate_DH_NAD-spec"/>
</dbReference>
<dbReference type="CTD" id="78775334"/>
<sequence>MGVSSSRLDLEDSVLNSEDGHIEGTTSKIEDENVALSMSLLVESVGDGGSSWLVDDTKDVESRDGSGILGGLTLRVVEVGWDGDNGVLDGASEEGFSGLLHLQEDHRRDLLRSEDLGLSLVLDLDLWLGSFGGDDLEWPMLHVRLNCWVVELAPDETLGI</sequence>
<proteinExistence type="predicted"/>
<evidence type="ECO:0000313" key="2">
    <source>
        <dbReference type="EMBL" id="KAF1755606.1"/>
    </source>
</evidence>
<organism evidence="2 3">
    <name type="scientific">Caenorhabditis remanei</name>
    <name type="common">Caenorhabditis vulgaris</name>
    <dbReference type="NCBI Taxonomy" id="31234"/>
    <lineage>
        <taxon>Eukaryota</taxon>
        <taxon>Metazoa</taxon>
        <taxon>Ecdysozoa</taxon>
        <taxon>Nematoda</taxon>
        <taxon>Chromadorea</taxon>
        <taxon>Rhabditida</taxon>
        <taxon>Rhabditina</taxon>
        <taxon>Rhabditomorpha</taxon>
        <taxon>Rhabditoidea</taxon>
        <taxon>Rhabditidae</taxon>
        <taxon>Peloderinae</taxon>
        <taxon>Caenorhabditis</taxon>
    </lineage>
</organism>
<evidence type="ECO:0000313" key="3">
    <source>
        <dbReference type="Proteomes" id="UP000483820"/>
    </source>
</evidence>
<dbReference type="EMBL" id="WUAV01000004">
    <property type="protein sequence ID" value="KAF1755606.1"/>
    <property type="molecule type" value="Genomic_DNA"/>
</dbReference>
<name>A0A6A5GLU1_CAERE</name>
<dbReference type="RefSeq" id="XP_053583593.1">
    <property type="nucleotide sequence ID" value="XM_053728821.1"/>
</dbReference>
<feature type="region of interest" description="Disordered" evidence="1">
    <location>
        <begin position="1"/>
        <end position="25"/>
    </location>
</feature>
<gene>
    <name evidence="2" type="ORF">GCK72_012056</name>
</gene>
<evidence type="ECO:0000256" key="1">
    <source>
        <dbReference type="SAM" id="MobiDB-lite"/>
    </source>
</evidence>